<dbReference type="InterPro" id="IPR010093">
    <property type="entry name" value="SinI_DNA-bd"/>
</dbReference>
<comment type="caution">
    <text evidence="2">The sequence shown here is derived from an EMBL/GenBank/DDBJ whole genome shotgun (WGS) entry which is preliminary data.</text>
</comment>
<sequence length="152" mass="16791">MSYLQETLPTPEEVALAKISSRELSAFLETQSESQALSITDKEGASHPVKIPVSALRLLVEVLTQLGEGNTVNLVPVHAELTTQEGADMLNVSRPTFVKLLDDGKIPFHRTGNRRKVKFADVHSYKQEIDQQRLAALEELSALDQSMGMGYE</sequence>
<organism evidence="2 3">
    <name type="scientific">Halioxenophilus aromaticivorans</name>
    <dbReference type="NCBI Taxonomy" id="1306992"/>
    <lineage>
        <taxon>Bacteria</taxon>
        <taxon>Pseudomonadati</taxon>
        <taxon>Pseudomonadota</taxon>
        <taxon>Gammaproteobacteria</taxon>
        <taxon>Alteromonadales</taxon>
        <taxon>Alteromonadaceae</taxon>
        <taxon>Halioxenophilus</taxon>
    </lineage>
</organism>
<feature type="domain" description="Helix-turn-helix" evidence="1">
    <location>
        <begin position="81"/>
        <end position="128"/>
    </location>
</feature>
<dbReference type="NCBIfam" id="TIGR01764">
    <property type="entry name" value="excise"/>
    <property type="match status" value="1"/>
</dbReference>
<dbReference type="EMBL" id="BAABLX010000025">
    <property type="protein sequence ID" value="GAA4946379.1"/>
    <property type="molecule type" value="Genomic_DNA"/>
</dbReference>
<dbReference type="Pfam" id="PF12728">
    <property type="entry name" value="HTH_17"/>
    <property type="match status" value="1"/>
</dbReference>
<dbReference type="AlphaFoldDB" id="A0AAV3U478"/>
<evidence type="ECO:0000259" key="1">
    <source>
        <dbReference type="Pfam" id="PF12728"/>
    </source>
</evidence>
<gene>
    <name evidence="2" type="ORF">GCM10025791_27150</name>
</gene>
<dbReference type="Proteomes" id="UP001409585">
    <property type="component" value="Unassembled WGS sequence"/>
</dbReference>
<accession>A0AAV3U478</accession>
<keyword evidence="3" id="KW-1185">Reference proteome</keyword>
<dbReference type="GO" id="GO:0003677">
    <property type="term" value="F:DNA binding"/>
    <property type="evidence" value="ECO:0007669"/>
    <property type="project" value="InterPro"/>
</dbReference>
<evidence type="ECO:0000313" key="2">
    <source>
        <dbReference type="EMBL" id="GAA4946379.1"/>
    </source>
</evidence>
<protein>
    <recommendedName>
        <fullName evidence="1">Helix-turn-helix domain-containing protein</fullName>
    </recommendedName>
</protein>
<evidence type="ECO:0000313" key="3">
    <source>
        <dbReference type="Proteomes" id="UP001409585"/>
    </source>
</evidence>
<name>A0AAV3U478_9ALTE</name>
<dbReference type="InterPro" id="IPR041657">
    <property type="entry name" value="HTH_17"/>
</dbReference>
<proteinExistence type="predicted"/>
<reference evidence="3" key="1">
    <citation type="journal article" date="2019" name="Int. J. Syst. Evol. Microbiol.">
        <title>The Global Catalogue of Microorganisms (GCM) 10K type strain sequencing project: providing services to taxonomists for standard genome sequencing and annotation.</title>
        <authorList>
            <consortium name="The Broad Institute Genomics Platform"/>
            <consortium name="The Broad Institute Genome Sequencing Center for Infectious Disease"/>
            <person name="Wu L."/>
            <person name="Ma J."/>
        </authorList>
    </citation>
    <scope>NUCLEOTIDE SEQUENCE [LARGE SCALE GENOMIC DNA]</scope>
    <source>
        <strain evidence="3">JCM 19134</strain>
    </source>
</reference>
<dbReference type="RefSeq" id="WP_345423110.1">
    <property type="nucleotide sequence ID" value="NZ_AP031496.1"/>
</dbReference>